<evidence type="ECO:0000259" key="1">
    <source>
        <dbReference type="Pfam" id="PF00534"/>
    </source>
</evidence>
<protein>
    <submittedName>
        <fullName evidence="3">Glycosyl transferase family 1</fullName>
    </submittedName>
</protein>
<feature type="domain" description="Glycosyl transferase family 1" evidence="1">
    <location>
        <begin position="198"/>
        <end position="333"/>
    </location>
</feature>
<dbReference type="CDD" id="cd03804">
    <property type="entry name" value="GT4_WbaZ-like"/>
    <property type="match status" value="1"/>
</dbReference>
<name>A0A2M8RX91_9PAST</name>
<evidence type="ECO:0000259" key="2">
    <source>
        <dbReference type="Pfam" id="PF13439"/>
    </source>
</evidence>
<dbReference type="SUPFAM" id="SSF53756">
    <property type="entry name" value="UDP-Glycosyltransferase/glycogen phosphorylase"/>
    <property type="match status" value="1"/>
</dbReference>
<dbReference type="RefSeq" id="WP_100296196.1">
    <property type="nucleotide sequence ID" value="NZ_PHGZ01000007.1"/>
</dbReference>
<organism evidence="3 4">
    <name type="scientific">Caviibacterium pharyngocola</name>
    <dbReference type="NCBI Taxonomy" id="28159"/>
    <lineage>
        <taxon>Bacteria</taxon>
        <taxon>Pseudomonadati</taxon>
        <taxon>Pseudomonadota</taxon>
        <taxon>Gammaproteobacteria</taxon>
        <taxon>Pasteurellales</taxon>
        <taxon>Pasteurellaceae</taxon>
        <taxon>Caviibacterium</taxon>
    </lineage>
</organism>
<dbReference type="PANTHER" id="PTHR45947:SF3">
    <property type="entry name" value="SULFOQUINOVOSYL TRANSFERASE SQD2"/>
    <property type="match status" value="1"/>
</dbReference>
<comment type="caution">
    <text evidence="3">The sequence shown here is derived from an EMBL/GenBank/DDBJ whole genome shotgun (WGS) entry which is preliminary data.</text>
</comment>
<keyword evidence="4" id="KW-1185">Reference proteome</keyword>
<keyword evidence="3" id="KW-0808">Transferase</keyword>
<dbReference type="InterPro" id="IPR001296">
    <property type="entry name" value="Glyco_trans_1"/>
</dbReference>
<dbReference type="Gene3D" id="3.40.50.2000">
    <property type="entry name" value="Glycogen Phosphorylase B"/>
    <property type="match status" value="2"/>
</dbReference>
<dbReference type="Proteomes" id="UP000230282">
    <property type="component" value="Unassembled WGS sequence"/>
</dbReference>
<dbReference type="InterPro" id="IPR028098">
    <property type="entry name" value="Glyco_trans_4-like_N"/>
</dbReference>
<sequence>MKKALIHDWFSVYAGAEKCISSFTNIWDDFEVYSLIDFLDDKNRELILKGKTAHTSFIQKLPKAKEKYRNYLPLFPFAIEQFDLTDYDLVLSSSHCVAKGVLTHSNQLHISYVHTPVRYAWDLYFRYLEESGLNKGLKGILAKYFLHKIRMWDLSTVNRVDHYVANSQYIANRIKKVYGKESDVIYPPVDVNKFQLCEQKEDFYLTASRLVPYKKIDLIVEAFSQTDKKLVVIGSGPDMEKVKSKAGKNIEIMGYQEDSVLIDLMRRAKAFVFAAEEDFGIIPVEAQACGTPVICFNKGGTRETVINNVTGVYFNEQNVESLLTALNKFNQNQDGFEPQIVRENALRFSVERFETEIKQYIEKKYELFRG</sequence>
<dbReference type="Pfam" id="PF00534">
    <property type="entry name" value="Glycos_transf_1"/>
    <property type="match status" value="1"/>
</dbReference>
<dbReference type="OrthoDB" id="9801609at2"/>
<accession>A0A2M8RX91</accession>
<dbReference type="Pfam" id="PF13439">
    <property type="entry name" value="Glyco_transf_4"/>
    <property type="match status" value="1"/>
</dbReference>
<dbReference type="GO" id="GO:0016757">
    <property type="term" value="F:glycosyltransferase activity"/>
    <property type="evidence" value="ECO:0007669"/>
    <property type="project" value="InterPro"/>
</dbReference>
<evidence type="ECO:0000313" key="3">
    <source>
        <dbReference type="EMBL" id="PJG83505.1"/>
    </source>
</evidence>
<gene>
    <name evidence="3" type="ORF">CVP04_03820</name>
</gene>
<dbReference type="EMBL" id="PHGZ01000007">
    <property type="protein sequence ID" value="PJG83505.1"/>
    <property type="molecule type" value="Genomic_DNA"/>
</dbReference>
<dbReference type="AlphaFoldDB" id="A0A2M8RX91"/>
<reference evidence="3 4" key="1">
    <citation type="submission" date="2017-11" db="EMBL/GenBank/DDBJ databases">
        <title>Reclassification of Bisgaard taxon 5 as Caviibacterium pharyngocola gen. nov., sp. nov.</title>
        <authorList>
            <person name="Christensen H."/>
        </authorList>
    </citation>
    <scope>NUCLEOTIDE SEQUENCE [LARGE SCALE GENOMIC DNA]</scope>
    <source>
        <strain evidence="3 4">7_3</strain>
    </source>
</reference>
<feature type="domain" description="Glycosyltransferase subfamily 4-like N-terminal" evidence="2">
    <location>
        <begin position="60"/>
        <end position="192"/>
    </location>
</feature>
<proteinExistence type="predicted"/>
<dbReference type="PANTHER" id="PTHR45947">
    <property type="entry name" value="SULFOQUINOVOSYL TRANSFERASE SQD2"/>
    <property type="match status" value="1"/>
</dbReference>
<evidence type="ECO:0000313" key="4">
    <source>
        <dbReference type="Proteomes" id="UP000230282"/>
    </source>
</evidence>
<dbReference type="InterPro" id="IPR050194">
    <property type="entry name" value="Glycosyltransferase_grp1"/>
</dbReference>